<organism evidence="4 5">
    <name type="scientific">Paeniglutamicibacter gangotriensis</name>
    <dbReference type="NCBI Taxonomy" id="254787"/>
    <lineage>
        <taxon>Bacteria</taxon>
        <taxon>Bacillati</taxon>
        <taxon>Actinomycetota</taxon>
        <taxon>Actinomycetes</taxon>
        <taxon>Micrococcales</taxon>
        <taxon>Micrococcaceae</taxon>
        <taxon>Paeniglutamicibacter</taxon>
    </lineage>
</organism>
<proteinExistence type="predicted"/>
<evidence type="ECO:0000313" key="5">
    <source>
        <dbReference type="Proteomes" id="UP000323856"/>
    </source>
</evidence>
<dbReference type="GO" id="GO:0008477">
    <property type="term" value="F:purine nucleosidase activity"/>
    <property type="evidence" value="ECO:0007669"/>
    <property type="project" value="TreeGrafter"/>
</dbReference>
<dbReference type="Pfam" id="PF01156">
    <property type="entry name" value="IU_nuc_hydro"/>
    <property type="match status" value="1"/>
</dbReference>
<evidence type="ECO:0000256" key="1">
    <source>
        <dbReference type="ARBA" id="ARBA00022801"/>
    </source>
</evidence>
<evidence type="ECO:0000313" key="4">
    <source>
        <dbReference type="EMBL" id="KAA0979043.1"/>
    </source>
</evidence>
<dbReference type="InterPro" id="IPR036452">
    <property type="entry name" value="Ribo_hydro-like"/>
</dbReference>
<name>A0A5B0EJL7_9MICC</name>
<dbReference type="Gene3D" id="3.90.245.10">
    <property type="entry name" value="Ribonucleoside hydrolase-like"/>
    <property type="match status" value="1"/>
</dbReference>
<dbReference type="Proteomes" id="UP000323856">
    <property type="component" value="Unassembled WGS sequence"/>
</dbReference>
<dbReference type="EMBL" id="VOBL01000003">
    <property type="protein sequence ID" value="KAA0979043.1"/>
    <property type="molecule type" value="Genomic_DNA"/>
</dbReference>
<sequence length="323" mass="34265">MKHSILMDVDTGIDDALAIMFAVKHPDIVVKAISCVSGNVDLDTVVDNTLKILDLMDAPQIPVAGGAVRPLIENARSAAFIHGEDGLGNVNLPATSRTPLPVHAVEMMRHVLSESSEPLTLVALAPLTNVALLLRTYPECAQKIEKILFMGGSASIGNATAVAEFNIWHDPEAAHIVINSGIPLTMYGLDVFNTVGMNTQQVSSLVTAEDRVSRVLGGLLAFRAEGPESEPELALSLIGDAGAVCSLVADSGLMYRETCPVQVQLAAGASRGQTMVDRRNHVGEDTIHGTADVWPDIDIVFSADVPQVLDLFLSTLGVRTESD</sequence>
<gene>
    <name evidence="4" type="ORF">FQ154_04670</name>
</gene>
<feature type="domain" description="Inosine/uridine-preferring nucleoside hydrolase" evidence="3">
    <location>
        <begin position="5"/>
        <end position="308"/>
    </location>
</feature>
<comment type="caution">
    <text evidence="4">The sequence shown here is derived from an EMBL/GenBank/DDBJ whole genome shotgun (WGS) entry which is preliminary data.</text>
</comment>
<keyword evidence="1 4" id="KW-0378">Hydrolase</keyword>
<dbReference type="InterPro" id="IPR023186">
    <property type="entry name" value="IUNH"/>
</dbReference>
<evidence type="ECO:0000256" key="2">
    <source>
        <dbReference type="ARBA" id="ARBA00023295"/>
    </source>
</evidence>
<dbReference type="RefSeq" id="WP_149618830.1">
    <property type="nucleotide sequence ID" value="NZ_JBITUG010000025.1"/>
</dbReference>
<dbReference type="PANTHER" id="PTHR12304">
    <property type="entry name" value="INOSINE-URIDINE PREFERRING NUCLEOSIDE HYDROLASE"/>
    <property type="match status" value="1"/>
</dbReference>
<dbReference type="InterPro" id="IPR001910">
    <property type="entry name" value="Inosine/uridine_hydrolase_dom"/>
</dbReference>
<dbReference type="PANTHER" id="PTHR12304:SF4">
    <property type="entry name" value="URIDINE NUCLEOSIDASE"/>
    <property type="match status" value="1"/>
</dbReference>
<protein>
    <submittedName>
        <fullName evidence="4">Nucleoside hydrolase</fullName>
    </submittedName>
</protein>
<dbReference type="SUPFAM" id="SSF53590">
    <property type="entry name" value="Nucleoside hydrolase"/>
    <property type="match status" value="1"/>
</dbReference>
<reference evidence="4 5" key="1">
    <citation type="submission" date="2019-07" db="EMBL/GenBank/DDBJ databases">
        <title>Analysis of the biochemical properties, biological activity and biotechnological potential of siderophores and biosurfactants produced by Antarctic psychrotolerant bacteria.</title>
        <authorList>
            <person name="Styczynski M."/>
            <person name="Krucon T."/>
            <person name="Decewicz P."/>
            <person name="Dziewit L."/>
        </authorList>
    </citation>
    <scope>NUCLEOTIDE SEQUENCE [LARGE SCALE GENOMIC DNA]</scope>
    <source>
        <strain evidence="4 5">ANT_H27</strain>
    </source>
</reference>
<dbReference type="GO" id="GO:0006152">
    <property type="term" value="P:purine nucleoside catabolic process"/>
    <property type="evidence" value="ECO:0007669"/>
    <property type="project" value="TreeGrafter"/>
</dbReference>
<keyword evidence="2" id="KW-0326">Glycosidase</keyword>
<dbReference type="OrthoDB" id="9797882at2"/>
<dbReference type="AlphaFoldDB" id="A0A5B0EJL7"/>
<accession>A0A5B0EJL7</accession>
<dbReference type="GO" id="GO:0005829">
    <property type="term" value="C:cytosol"/>
    <property type="evidence" value="ECO:0007669"/>
    <property type="project" value="TreeGrafter"/>
</dbReference>
<evidence type="ECO:0000259" key="3">
    <source>
        <dbReference type="Pfam" id="PF01156"/>
    </source>
</evidence>